<evidence type="ECO:0000256" key="1">
    <source>
        <dbReference type="ARBA" id="ARBA00004370"/>
    </source>
</evidence>
<dbReference type="InterPro" id="IPR050491">
    <property type="entry name" value="AmpC-like"/>
</dbReference>
<accession>A0ABS4J6H0</accession>
<dbReference type="EMBL" id="JAGGLB010000034">
    <property type="protein sequence ID" value="MBP1995427.1"/>
    <property type="molecule type" value="Genomic_DNA"/>
</dbReference>
<organism evidence="4 5">
    <name type="scientific">Paenibacillus eucommiae</name>
    <dbReference type="NCBI Taxonomy" id="1355755"/>
    <lineage>
        <taxon>Bacteria</taxon>
        <taxon>Bacillati</taxon>
        <taxon>Bacillota</taxon>
        <taxon>Bacilli</taxon>
        <taxon>Bacillales</taxon>
        <taxon>Paenibacillaceae</taxon>
        <taxon>Paenibacillus</taxon>
    </lineage>
</organism>
<name>A0ABS4J6H0_9BACL</name>
<feature type="domain" description="Beta-lactamase-related" evidence="3">
    <location>
        <begin position="20"/>
        <end position="316"/>
    </location>
</feature>
<reference evidence="4 5" key="1">
    <citation type="submission" date="2021-03" db="EMBL/GenBank/DDBJ databases">
        <title>Genomic Encyclopedia of Type Strains, Phase IV (KMG-IV): sequencing the most valuable type-strain genomes for metagenomic binning, comparative biology and taxonomic classification.</title>
        <authorList>
            <person name="Goeker M."/>
        </authorList>
    </citation>
    <scope>NUCLEOTIDE SEQUENCE [LARGE SCALE GENOMIC DNA]</scope>
    <source>
        <strain evidence="4 5">DSM 26048</strain>
    </source>
</reference>
<dbReference type="PANTHER" id="PTHR46825">
    <property type="entry name" value="D-ALANYL-D-ALANINE-CARBOXYPEPTIDASE/ENDOPEPTIDASE AMPH"/>
    <property type="match status" value="1"/>
</dbReference>
<dbReference type="InterPro" id="IPR001466">
    <property type="entry name" value="Beta-lactam-related"/>
</dbReference>
<dbReference type="InterPro" id="IPR012338">
    <property type="entry name" value="Beta-lactam/transpept-like"/>
</dbReference>
<evidence type="ECO:0000313" key="5">
    <source>
        <dbReference type="Proteomes" id="UP001519287"/>
    </source>
</evidence>
<evidence type="ECO:0000259" key="3">
    <source>
        <dbReference type="Pfam" id="PF00144"/>
    </source>
</evidence>
<comment type="subcellular location">
    <subcellularLocation>
        <location evidence="1">Membrane</location>
    </subcellularLocation>
</comment>
<gene>
    <name evidence="4" type="ORF">J2Z66_007069</name>
</gene>
<dbReference type="PANTHER" id="PTHR46825:SF11">
    <property type="entry name" value="PENICILLIN-BINDING PROTEIN 4"/>
    <property type="match status" value="1"/>
</dbReference>
<proteinExistence type="predicted"/>
<dbReference type="Proteomes" id="UP001519287">
    <property type="component" value="Unassembled WGS sequence"/>
</dbReference>
<sequence>MSNVTEHIHSYLEPLAQEGKFCGAILASHNGSILYSNGFGKANFELAVENTTKTKFRIGSITKTFTAVSVLQLVQKGKLNLDDPVSKYFPNQKDGDKITVHHLLTHTSGIPNYTDDPHMLEWSAQPSSPEKLIERFSQNDLEFPPGEQYKYSNSGYVLLGSILEQISGQSYELYLKEHIFEPLGMKDSGLDTPGCILDFRASGYHLSENGSLLNAPFFDPSNAYSAGAIISTIEDMHIWDQTLHTEKLLKKSFIDQMFTPVKGEHDYMYGYGWIIQDTPFGKLVAHSGGIPGFSSVLIRFLDNGVCVHVLSNILQDVSEIGKKIAEIIHQQNPAKSFS</sequence>
<evidence type="ECO:0000256" key="2">
    <source>
        <dbReference type="ARBA" id="ARBA00023136"/>
    </source>
</evidence>
<keyword evidence="5" id="KW-1185">Reference proteome</keyword>
<keyword evidence="2" id="KW-0472">Membrane</keyword>
<dbReference type="Pfam" id="PF00144">
    <property type="entry name" value="Beta-lactamase"/>
    <property type="match status" value="1"/>
</dbReference>
<dbReference type="RefSeq" id="WP_209977234.1">
    <property type="nucleotide sequence ID" value="NZ_JAGGLB010000034.1"/>
</dbReference>
<protein>
    <submittedName>
        <fullName evidence="4">CubicO group peptidase (Beta-lactamase class C family)</fullName>
    </submittedName>
</protein>
<evidence type="ECO:0000313" key="4">
    <source>
        <dbReference type="EMBL" id="MBP1995427.1"/>
    </source>
</evidence>
<dbReference type="Gene3D" id="3.40.710.10">
    <property type="entry name" value="DD-peptidase/beta-lactamase superfamily"/>
    <property type="match status" value="1"/>
</dbReference>
<comment type="caution">
    <text evidence="4">The sequence shown here is derived from an EMBL/GenBank/DDBJ whole genome shotgun (WGS) entry which is preliminary data.</text>
</comment>
<dbReference type="SUPFAM" id="SSF56601">
    <property type="entry name" value="beta-lactamase/transpeptidase-like"/>
    <property type="match status" value="1"/>
</dbReference>